<dbReference type="EC" id="2.5.1.75" evidence="10"/>
<dbReference type="Proteomes" id="UP000886043">
    <property type="component" value="Unassembled WGS sequence"/>
</dbReference>
<gene>
    <name evidence="10 14" type="primary">miaA</name>
    <name evidence="14" type="ORF">ENJ40_05760</name>
</gene>
<evidence type="ECO:0000256" key="5">
    <source>
        <dbReference type="ARBA" id="ARBA00022694"/>
    </source>
</evidence>
<feature type="site" description="Interaction with substrate tRNA" evidence="10">
    <location>
        <position position="130"/>
    </location>
</feature>
<name>A0A7C3H4Q9_9BACT</name>
<feature type="region of interest" description="Interaction with substrate tRNA" evidence="10">
    <location>
        <begin position="43"/>
        <end position="46"/>
    </location>
</feature>
<keyword evidence="4 10" id="KW-0808">Transferase</keyword>
<dbReference type="FunFam" id="1.10.20.140:FF:000001">
    <property type="entry name" value="tRNA dimethylallyltransferase"/>
    <property type="match status" value="1"/>
</dbReference>
<evidence type="ECO:0000256" key="13">
    <source>
        <dbReference type="RuleBase" id="RU003785"/>
    </source>
</evidence>
<comment type="similarity">
    <text evidence="3 10 13">Belongs to the IPP transferase family.</text>
</comment>
<dbReference type="GO" id="GO:0005524">
    <property type="term" value="F:ATP binding"/>
    <property type="evidence" value="ECO:0007669"/>
    <property type="project" value="UniProtKB-UniRule"/>
</dbReference>
<evidence type="ECO:0000256" key="2">
    <source>
        <dbReference type="ARBA" id="ARBA00003213"/>
    </source>
</evidence>
<dbReference type="EMBL" id="DRMH01000076">
    <property type="protein sequence ID" value="HFC97945.1"/>
    <property type="molecule type" value="Genomic_DNA"/>
</dbReference>
<evidence type="ECO:0000256" key="8">
    <source>
        <dbReference type="ARBA" id="ARBA00022842"/>
    </source>
</evidence>
<evidence type="ECO:0000256" key="1">
    <source>
        <dbReference type="ARBA" id="ARBA00001946"/>
    </source>
</evidence>
<dbReference type="PANTHER" id="PTHR11088:SF60">
    <property type="entry name" value="TRNA DIMETHYLALLYLTRANSFERASE"/>
    <property type="match status" value="1"/>
</dbReference>
<dbReference type="Pfam" id="PF01715">
    <property type="entry name" value="IPPT"/>
    <property type="match status" value="1"/>
</dbReference>
<proteinExistence type="inferred from homology"/>
<comment type="cofactor">
    <cofactor evidence="1 10">
        <name>Mg(2+)</name>
        <dbReference type="ChEBI" id="CHEBI:18420"/>
    </cofactor>
</comment>
<dbReference type="AlphaFoldDB" id="A0A7C3H4Q9"/>
<keyword evidence="6 10" id="KW-0547">Nucleotide-binding</keyword>
<dbReference type="InterPro" id="IPR018022">
    <property type="entry name" value="IPT"/>
</dbReference>
<keyword evidence="8 10" id="KW-0460">Magnesium</keyword>
<sequence length="313" mass="36146">MNWKNASEGKCKVVAIVGPTGVGKTALSLDLAERFRGEIVNYDSVQVYRYLDIGTAKPTPEERRRVPHHLFDLLEPHEPFHAAAFVEKADRVIAEITSRGRLPILVGGTGLYLKALLHGLFPVEVPEELRKNLKERLAREGLSSLYRELQEKDPEAAARIHPHDRVRILRALEVYYATGKPFSQLAREHGFRPRRYSALKIGLTLPREELYARLDRRVEEMLRSGLLEEVKKLLARYPPDLKPLQSIGYRHLIAYLSGRLPLSEAVRLMKRDTRRYAKRQLTWFRADPEVRWFHPADRKAIFEEVEKFLAGKT</sequence>
<dbReference type="GO" id="GO:0006400">
    <property type="term" value="P:tRNA modification"/>
    <property type="evidence" value="ECO:0007669"/>
    <property type="project" value="TreeGrafter"/>
</dbReference>
<comment type="function">
    <text evidence="2 10 12">Catalyzes the transfer of a dimethylallyl group onto the adenine at position 37 in tRNAs that read codons beginning with uridine, leading to the formation of N6-(dimethylallyl)adenosine (i(6)A).</text>
</comment>
<evidence type="ECO:0000256" key="12">
    <source>
        <dbReference type="RuleBase" id="RU003784"/>
    </source>
</evidence>
<evidence type="ECO:0000256" key="6">
    <source>
        <dbReference type="ARBA" id="ARBA00022741"/>
    </source>
</evidence>
<dbReference type="GO" id="GO:0052381">
    <property type="term" value="F:tRNA dimethylallyltransferase activity"/>
    <property type="evidence" value="ECO:0007669"/>
    <property type="project" value="UniProtKB-UniRule"/>
</dbReference>
<dbReference type="NCBIfam" id="TIGR00174">
    <property type="entry name" value="miaA"/>
    <property type="match status" value="1"/>
</dbReference>
<feature type="binding site" evidence="10">
    <location>
        <begin position="18"/>
        <end position="25"/>
    </location>
    <ligand>
        <name>ATP</name>
        <dbReference type="ChEBI" id="CHEBI:30616"/>
    </ligand>
</feature>
<keyword evidence="5 10" id="KW-0819">tRNA processing</keyword>
<dbReference type="InterPro" id="IPR027417">
    <property type="entry name" value="P-loop_NTPase"/>
</dbReference>
<evidence type="ECO:0000256" key="11">
    <source>
        <dbReference type="RuleBase" id="RU003783"/>
    </source>
</evidence>
<dbReference type="SUPFAM" id="SSF52540">
    <property type="entry name" value="P-loop containing nucleoside triphosphate hydrolases"/>
    <property type="match status" value="2"/>
</dbReference>
<dbReference type="Gene3D" id="1.10.20.140">
    <property type="match status" value="1"/>
</dbReference>
<dbReference type="HAMAP" id="MF_00185">
    <property type="entry name" value="IPP_trans"/>
    <property type="match status" value="1"/>
</dbReference>
<evidence type="ECO:0000256" key="4">
    <source>
        <dbReference type="ARBA" id="ARBA00022679"/>
    </source>
</evidence>
<feature type="binding site" evidence="10">
    <location>
        <begin position="20"/>
        <end position="25"/>
    </location>
    <ligand>
        <name>substrate</name>
    </ligand>
</feature>
<dbReference type="Gene3D" id="3.40.50.300">
    <property type="entry name" value="P-loop containing nucleotide triphosphate hydrolases"/>
    <property type="match status" value="1"/>
</dbReference>
<comment type="caution">
    <text evidence="10">Lacks conserved residue(s) required for the propagation of feature annotation.</text>
</comment>
<comment type="caution">
    <text evidence="14">The sequence shown here is derived from an EMBL/GenBank/DDBJ whole genome shotgun (WGS) entry which is preliminary data.</text>
</comment>
<dbReference type="InterPro" id="IPR039657">
    <property type="entry name" value="Dimethylallyltransferase"/>
</dbReference>
<protein>
    <recommendedName>
        <fullName evidence="10">tRNA dimethylallyltransferase</fullName>
        <ecNumber evidence="10">2.5.1.75</ecNumber>
    </recommendedName>
    <alternativeName>
        <fullName evidence="10">Dimethylallyl diphosphate:tRNA dimethylallyltransferase</fullName>
        <shortName evidence="10">DMAPP:tRNA dimethylallyltransferase</shortName>
        <shortName evidence="10">DMATase</shortName>
    </alternativeName>
    <alternativeName>
        <fullName evidence="10">Isopentenyl-diphosphate:tRNA isopentenyltransferase</fullName>
        <shortName evidence="10">IPP transferase</shortName>
        <shortName evidence="10">IPPT</shortName>
        <shortName evidence="10">IPTase</shortName>
    </alternativeName>
</protein>
<dbReference type="PANTHER" id="PTHR11088">
    <property type="entry name" value="TRNA DIMETHYLALLYLTRANSFERASE"/>
    <property type="match status" value="1"/>
</dbReference>
<evidence type="ECO:0000256" key="10">
    <source>
        <dbReference type="HAMAP-Rule" id="MF_00185"/>
    </source>
</evidence>
<reference evidence="14" key="1">
    <citation type="journal article" date="2020" name="mSystems">
        <title>Genome- and Community-Level Interaction Insights into Carbon Utilization and Element Cycling Functions of Hydrothermarchaeota in Hydrothermal Sediment.</title>
        <authorList>
            <person name="Zhou Z."/>
            <person name="Liu Y."/>
            <person name="Xu W."/>
            <person name="Pan J."/>
            <person name="Luo Z.H."/>
            <person name="Li M."/>
        </authorList>
    </citation>
    <scope>NUCLEOTIDE SEQUENCE [LARGE SCALE GENOMIC DNA]</scope>
    <source>
        <strain evidence="14">HyVt-483</strain>
    </source>
</reference>
<keyword evidence="7 10" id="KW-0067">ATP-binding</keyword>
<comment type="catalytic activity">
    <reaction evidence="9 10 11">
        <text>adenosine(37) in tRNA + dimethylallyl diphosphate = N(6)-dimethylallyladenosine(37) in tRNA + diphosphate</text>
        <dbReference type="Rhea" id="RHEA:26482"/>
        <dbReference type="Rhea" id="RHEA-COMP:10162"/>
        <dbReference type="Rhea" id="RHEA-COMP:10375"/>
        <dbReference type="ChEBI" id="CHEBI:33019"/>
        <dbReference type="ChEBI" id="CHEBI:57623"/>
        <dbReference type="ChEBI" id="CHEBI:74411"/>
        <dbReference type="ChEBI" id="CHEBI:74415"/>
        <dbReference type="EC" id="2.5.1.75"/>
    </reaction>
</comment>
<organism evidence="14">
    <name type="scientific">Thermosulfurimonas dismutans</name>
    <dbReference type="NCBI Taxonomy" id="999894"/>
    <lineage>
        <taxon>Bacteria</taxon>
        <taxon>Pseudomonadati</taxon>
        <taxon>Thermodesulfobacteriota</taxon>
        <taxon>Thermodesulfobacteria</taxon>
        <taxon>Thermodesulfobacteriales</taxon>
        <taxon>Thermodesulfobacteriaceae</taxon>
        <taxon>Thermosulfurimonas</taxon>
    </lineage>
</organism>
<comment type="subunit">
    <text evidence="10">Monomer.</text>
</comment>
<evidence type="ECO:0000256" key="7">
    <source>
        <dbReference type="ARBA" id="ARBA00022840"/>
    </source>
</evidence>
<evidence type="ECO:0000313" key="14">
    <source>
        <dbReference type="EMBL" id="HFC97945.1"/>
    </source>
</evidence>
<evidence type="ECO:0000256" key="3">
    <source>
        <dbReference type="ARBA" id="ARBA00005842"/>
    </source>
</evidence>
<accession>A0A7C3H4Q9</accession>
<evidence type="ECO:0000256" key="9">
    <source>
        <dbReference type="ARBA" id="ARBA00049563"/>
    </source>
</evidence>
<feature type="site" description="Interaction with substrate tRNA" evidence="10">
    <location>
        <position position="109"/>
    </location>
</feature>